<evidence type="ECO:0000256" key="2">
    <source>
        <dbReference type="ARBA" id="ARBA00022475"/>
    </source>
</evidence>
<dbReference type="eggNOG" id="COG4177">
    <property type="taxonomic scope" value="Bacteria"/>
</dbReference>
<dbReference type="AlphaFoldDB" id="A0A0A3I7K0"/>
<keyword evidence="8" id="KW-1185">Reference proteome</keyword>
<feature type="transmembrane region" description="Helical" evidence="6">
    <location>
        <begin position="86"/>
        <end position="110"/>
    </location>
</feature>
<feature type="transmembrane region" description="Helical" evidence="6">
    <location>
        <begin position="247"/>
        <end position="269"/>
    </location>
</feature>
<dbReference type="InterPro" id="IPR043428">
    <property type="entry name" value="LivM-like"/>
</dbReference>
<evidence type="ECO:0000256" key="3">
    <source>
        <dbReference type="ARBA" id="ARBA00022692"/>
    </source>
</evidence>
<feature type="transmembrane region" description="Helical" evidence="6">
    <location>
        <begin position="159"/>
        <end position="176"/>
    </location>
</feature>
<dbReference type="EMBL" id="JPVN01000005">
    <property type="protein sequence ID" value="KGR79500.1"/>
    <property type="molecule type" value="Genomic_DNA"/>
</dbReference>
<dbReference type="RefSeq" id="WP_036183651.1">
    <property type="nucleotide sequence ID" value="NZ_AVDA01000005.1"/>
</dbReference>
<dbReference type="GO" id="GO:0015658">
    <property type="term" value="F:branched-chain amino acid transmembrane transporter activity"/>
    <property type="evidence" value="ECO:0007669"/>
    <property type="project" value="InterPro"/>
</dbReference>
<dbReference type="OrthoDB" id="9789927at2"/>
<feature type="transmembrane region" description="Helical" evidence="6">
    <location>
        <begin position="117"/>
        <end position="134"/>
    </location>
</feature>
<dbReference type="Proteomes" id="UP000030416">
    <property type="component" value="Unassembled WGS sequence"/>
</dbReference>
<comment type="caution">
    <text evidence="7">The sequence shown here is derived from an EMBL/GenBank/DDBJ whole genome shotgun (WGS) entry which is preliminary data.</text>
</comment>
<comment type="subcellular location">
    <subcellularLocation>
        <location evidence="1">Cell membrane</location>
        <topology evidence="1">Multi-pass membrane protein</topology>
    </subcellularLocation>
</comment>
<organism evidence="7 8">
    <name type="scientific">Ureibacillus manganicus DSM 26584</name>
    <dbReference type="NCBI Taxonomy" id="1384049"/>
    <lineage>
        <taxon>Bacteria</taxon>
        <taxon>Bacillati</taxon>
        <taxon>Bacillota</taxon>
        <taxon>Bacilli</taxon>
        <taxon>Bacillales</taxon>
        <taxon>Caryophanaceae</taxon>
        <taxon>Ureibacillus</taxon>
    </lineage>
</organism>
<dbReference type="GO" id="GO:0005886">
    <property type="term" value="C:plasma membrane"/>
    <property type="evidence" value="ECO:0007669"/>
    <property type="project" value="UniProtKB-SubCell"/>
</dbReference>
<feature type="transmembrane region" description="Helical" evidence="6">
    <location>
        <begin position="60"/>
        <end position="80"/>
    </location>
</feature>
<sequence>MNKPILLSRSNIILFIIVLALVAFPFVMDSRTLTILVTQILIFGILAMSYDILLGYTGIVSFGHAMFFGIGAYCTAIMLSDFESTIGVFIVSIIVGMLIAGILSFIVGLLTLRLKSHFFAMLTMAISGLLLVVAEKWRSVTKGNDGFTFKAPEVFKDRVIFYLVVLALLVIVFIVLKRFVSSPLGRVLIAVRENEQRTKSLGFKTLYYKVIASVVAGVIAALAGSLYAVSLRFVNTSVLTMEITLDALLMTIIGGVGTLIGPLVGSVVIESAQHYLSGLARDFPIFERWIIFFGIIYILAVIFFPKGIVGTIQTKYSQWKIKRNQLDVAPLSKSKESSK</sequence>
<evidence type="ECO:0000256" key="5">
    <source>
        <dbReference type="ARBA" id="ARBA00023136"/>
    </source>
</evidence>
<protein>
    <submittedName>
        <fullName evidence="7">Branched-chain amino acid ABC transporter permease</fullName>
    </submittedName>
</protein>
<dbReference type="PANTHER" id="PTHR30482:SF17">
    <property type="entry name" value="ABC TRANSPORTER ATP-BINDING PROTEIN"/>
    <property type="match status" value="1"/>
</dbReference>
<feature type="transmembrane region" description="Helical" evidence="6">
    <location>
        <begin position="289"/>
        <end position="309"/>
    </location>
</feature>
<dbReference type="Pfam" id="PF02653">
    <property type="entry name" value="BPD_transp_2"/>
    <property type="match status" value="1"/>
</dbReference>
<evidence type="ECO:0000313" key="8">
    <source>
        <dbReference type="Proteomes" id="UP000030416"/>
    </source>
</evidence>
<feature type="transmembrane region" description="Helical" evidence="6">
    <location>
        <begin position="34"/>
        <end position="53"/>
    </location>
</feature>
<proteinExistence type="predicted"/>
<gene>
    <name evidence="7" type="ORF">CD29_05230</name>
</gene>
<keyword evidence="4 6" id="KW-1133">Transmembrane helix</keyword>
<dbReference type="InterPro" id="IPR001851">
    <property type="entry name" value="ABC_transp_permease"/>
</dbReference>
<keyword evidence="2" id="KW-1003">Cell membrane</keyword>
<dbReference type="PANTHER" id="PTHR30482">
    <property type="entry name" value="HIGH-AFFINITY BRANCHED-CHAIN AMINO ACID TRANSPORT SYSTEM PERMEASE"/>
    <property type="match status" value="1"/>
</dbReference>
<evidence type="ECO:0000256" key="1">
    <source>
        <dbReference type="ARBA" id="ARBA00004651"/>
    </source>
</evidence>
<keyword evidence="3 6" id="KW-0812">Transmembrane</keyword>
<feature type="transmembrane region" description="Helical" evidence="6">
    <location>
        <begin position="12"/>
        <end position="28"/>
    </location>
</feature>
<dbReference type="STRING" id="1384049.CD29_05230"/>
<evidence type="ECO:0000256" key="4">
    <source>
        <dbReference type="ARBA" id="ARBA00022989"/>
    </source>
</evidence>
<feature type="transmembrane region" description="Helical" evidence="6">
    <location>
        <begin position="206"/>
        <end position="227"/>
    </location>
</feature>
<name>A0A0A3I7K0_9BACL</name>
<evidence type="ECO:0000313" key="7">
    <source>
        <dbReference type="EMBL" id="KGR79500.1"/>
    </source>
</evidence>
<evidence type="ECO:0000256" key="6">
    <source>
        <dbReference type="SAM" id="Phobius"/>
    </source>
</evidence>
<accession>A0A0A3I7K0</accession>
<dbReference type="CDD" id="cd06581">
    <property type="entry name" value="TM_PBP1_LivM_like"/>
    <property type="match status" value="1"/>
</dbReference>
<keyword evidence="5 6" id="KW-0472">Membrane</keyword>
<reference evidence="7 8" key="1">
    <citation type="submission" date="2014-02" db="EMBL/GenBank/DDBJ databases">
        <title>Draft genome sequence of Lysinibacillus manganicus DSM 26584T.</title>
        <authorList>
            <person name="Zhang F."/>
            <person name="Wang G."/>
            <person name="Zhang L."/>
        </authorList>
    </citation>
    <scope>NUCLEOTIDE SEQUENCE [LARGE SCALE GENOMIC DNA]</scope>
    <source>
        <strain evidence="7 8">DSM 26584</strain>
    </source>
</reference>